<evidence type="ECO:0000256" key="3">
    <source>
        <dbReference type="ARBA" id="ARBA00023163"/>
    </source>
</evidence>
<name>A0A0R1SIV4_9LACO</name>
<dbReference type="PANTHER" id="PTHR42756">
    <property type="entry name" value="TRANSCRIPTIONAL REGULATOR, MARR"/>
    <property type="match status" value="1"/>
</dbReference>
<evidence type="ECO:0000256" key="1">
    <source>
        <dbReference type="ARBA" id="ARBA00023015"/>
    </source>
</evidence>
<dbReference type="PANTHER" id="PTHR42756:SF1">
    <property type="entry name" value="TRANSCRIPTIONAL REPRESSOR OF EMRAB OPERON"/>
    <property type="match status" value="1"/>
</dbReference>
<dbReference type="PATRIC" id="fig|1423815.3.peg.550"/>
<gene>
    <name evidence="5" type="ORF">FC27_GL000543</name>
</gene>
<dbReference type="STRING" id="1423815.FC27_GL000543"/>
<dbReference type="SMART" id="SM00347">
    <property type="entry name" value="HTH_MARR"/>
    <property type="match status" value="1"/>
</dbReference>
<proteinExistence type="predicted"/>
<accession>A0A0R1SIV4</accession>
<dbReference type="GO" id="GO:0003700">
    <property type="term" value="F:DNA-binding transcription factor activity"/>
    <property type="evidence" value="ECO:0007669"/>
    <property type="project" value="InterPro"/>
</dbReference>
<reference evidence="5 6" key="1">
    <citation type="journal article" date="2015" name="Genome Announc.">
        <title>Expanding the biotechnology potential of lactobacilli through comparative genomics of 213 strains and associated genera.</title>
        <authorList>
            <person name="Sun Z."/>
            <person name="Harris H.M."/>
            <person name="McCann A."/>
            <person name="Guo C."/>
            <person name="Argimon S."/>
            <person name="Zhang W."/>
            <person name="Yang X."/>
            <person name="Jeffery I.B."/>
            <person name="Cooney J.C."/>
            <person name="Kagawa T.F."/>
            <person name="Liu W."/>
            <person name="Song Y."/>
            <person name="Salvetti E."/>
            <person name="Wrobel A."/>
            <person name="Rasinkangas P."/>
            <person name="Parkhill J."/>
            <person name="Rea M.C."/>
            <person name="O'Sullivan O."/>
            <person name="Ritari J."/>
            <person name="Douillard F.P."/>
            <person name="Paul Ross R."/>
            <person name="Yang R."/>
            <person name="Briner A.E."/>
            <person name="Felis G.E."/>
            <person name="de Vos W.M."/>
            <person name="Barrangou R."/>
            <person name="Klaenhammer T.R."/>
            <person name="Caufield P.W."/>
            <person name="Cui Y."/>
            <person name="Zhang H."/>
            <person name="O'Toole P.W."/>
        </authorList>
    </citation>
    <scope>NUCLEOTIDE SEQUENCE [LARGE SCALE GENOMIC DNA]</scope>
    <source>
        <strain evidence="5 6">DSM 14857</strain>
    </source>
</reference>
<keyword evidence="2" id="KW-0238">DNA-binding</keyword>
<dbReference type="InterPro" id="IPR000835">
    <property type="entry name" value="HTH_MarR-typ"/>
</dbReference>
<dbReference type="SUPFAM" id="SSF46785">
    <property type="entry name" value="Winged helix' DNA-binding domain"/>
    <property type="match status" value="1"/>
</dbReference>
<organism evidence="5 6">
    <name type="scientific">Companilactobacillus versmoldensis DSM 14857 = KCTC 3814</name>
    <dbReference type="NCBI Taxonomy" id="1423815"/>
    <lineage>
        <taxon>Bacteria</taxon>
        <taxon>Bacillati</taxon>
        <taxon>Bacillota</taxon>
        <taxon>Bacilli</taxon>
        <taxon>Lactobacillales</taxon>
        <taxon>Lactobacillaceae</taxon>
        <taxon>Companilactobacillus</taxon>
    </lineage>
</organism>
<keyword evidence="6" id="KW-1185">Reference proteome</keyword>
<protein>
    <submittedName>
        <fullName evidence="5">Transcription regulator</fullName>
    </submittedName>
</protein>
<evidence type="ECO:0000313" key="6">
    <source>
        <dbReference type="Proteomes" id="UP000051647"/>
    </source>
</evidence>
<comment type="caution">
    <text evidence="5">The sequence shown here is derived from an EMBL/GenBank/DDBJ whole genome shotgun (WGS) entry which is preliminary data.</text>
</comment>
<evidence type="ECO:0000256" key="2">
    <source>
        <dbReference type="ARBA" id="ARBA00023125"/>
    </source>
</evidence>
<keyword evidence="1" id="KW-0805">Transcription regulation</keyword>
<dbReference type="EMBL" id="AZFA01000014">
    <property type="protein sequence ID" value="KRL66402.1"/>
    <property type="molecule type" value="Genomic_DNA"/>
</dbReference>
<dbReference type="eggNOG" id="COG1846">
    <property type="taxonomic scope" value="Bacteria"/>
</dbReference>
<dbReference type="Gene3D" id="1.10.10.10">
    <property type="entry name" value="Winged helix-like DNA-binding domain superfamily/Winged helix DNA-binding domain"/>
    <property type="match status" value="1"/>
</dbReference>
<feature type="domain" description="HTH marR-type" evidence="4">
    <location>
        <begin position="1"/>
        <end position="149"/>
    </location>
</feature>
<dbReference type="InterPro" id="IPR036390">
    <property type="entry name" value="WH_DNA-bd_sf"/>
</dbReference>
<dbReference type="GO" id="GO:0003677">
    <property type="term" value="F:DNA binding"/>
    <property type="evidence" value="ECO:0007669"/>
    <property type="project" value="UniProtKB-KW"/>
</dbReference>
<evidence type="ECO:0000259" key="4">
    <source>
        <dbReference type="PROSITE" id="PS50995"/>
    </source>
</evidence>
<dbReference type="PRINTS" id="PR00598">
    <property type="entry name" value="HTHMARR"/>
</dbReference>
<dbReference type="PROSITE" id="PS50995">
    <property type="entry name" value="HTH_MARR_2"/>
    <property type="match status" value="1"/>
</dbReference>
<dbReference type="Proteomes" id="UP000051647">
    <property type="component" value="Unassembled WGS sequence"/>
</dbReference>
<keyword evidence="3" id="KW-0804">Transcription</keyword>
<sequence length="153" mass="17697">MNEILNLLNLYLSQDDRNEQEKQWATSQTDSPELQDIIAKLDTREVRIIGLFEINTDVSLKELPQSIGVSQASASRSATKLEDLGVVTKNKTSLNNKEWILSLTDNGEQLLEIKQKLDERHRQELEKISTDYTDEELQHFADLLRRIIKMDRS</sequence>
<dbReference type="AlphaFoldDB" id="A0A0R1SIV4"/>
<evidence type="ECO:0000313" key="5">
    <source>
        <dbReference type="EMBL" id="KRL66402.1"/>
    </source>
</evidence>
<dbReference type="InterPro" id="IPR036388">
    <property type="entry name" value="WH-like_DNA-bd_sf"/>
</dbReference>